<dbReference type="RefSeq" id="WP_306760562.1">
    <property type="nucleotide sequence ID" value="NZ_CP118224.1"/>
</dbReference>
<reference evidence="2 3" key="1">
    <citation type="submission" date="2023-02" db="EMBL/GenBank/DDBJ databases">
        <title>Complete genome sequence of a novel bacterium Oceanimonas sp. NTOU-MSR1 isolated from marine coast sediment.</title>
        <authorList>
            <person name="Yang H.-T."/>
            <person name="Chen Y.-L."/>
            <person name="Ho Y.-N."/>
        </authorList>
    </citation>
    <scope>NUCLEOTIDE SEQUENCE [LARGE SCALE GENOMIC DNA]</scope>
    <source>
        <strain evidence="2 3">NTOU-MSR1</strain>
    </source>
</reference>
<gene>
    <name evidence="2" type="ORF">PU634_09485</name>
</gene>
<dbReference type="InterPro" id="IPR024409">
    <property type="entry name" value="DUF3833"/>
</dbReference>
<dbReference type="PROSITE" id="PS51257">
    <property type="entry name" value="PROKAR_LIPOPROTEIN"/>
    <property type="match status" value="1"/>
</dbReference>
<evidence type="ECO:0000256" key="1">
    <source>
        <dbReference type="SAM" id="SignalP"/>
    </source>
</evidence>
<dbReference type="AlphaFoldDB" id="A0AA50KJL3"/>
<dbReference type="KEGG" id="ope:PU634_09485"/>
<sequence>MKVLLAALALLLTSCSSQIADYKDTTPALALDEFFNGELVAFGMVQDRSGRVLRRFRVDMVANWEGNQGVLEEDFYYDDGEWQRRVWYLEKHPNGRYTGTAGDVVTPAEGQTQGYALNWRYTLAVPVDGKVWDIDFNDWMYLLDENRLINRAEMTKWGFKVGEVTLWIERKSDV</sequence>
<accession>A0AA50KJL3</accession>
<protein>
    <submittedName>
        <fullName evidence="2">DUF3833 domain-containing protein</fullName>
    </submittedName>
</protein>
<evidence type="ECO:0000313" key="3">
    <source>
        <dbReference type="Proteomes" id="UP001223802"/>
    </source>
</evidence>
<dbReference type="Proteomes" id="UP001223802">
    <property type="component" value="Chromosome"/>
</dbReference>
<feature type="chain" id="PRO_5041262865" evidence="1">
    <location>
        <begin position="20"/>
        <end position="174"/>
    </location>
</feature>
<feature type="signal peptide" evidence="1">
    <location>
        <begin position="1"/>
        <end position="19"/>
    </location>
</feature>
<name>A0AA50KJL3_9GAMM</name>
<proteinExistence type="predicted"/>
<evidence type="ECO:0000313" key="2">
    <source>
        <dbReference type="EMBL" id="WMC09361.1"/>
    </source>
</evidence>
<organism evidence="2 3">
    <name type="scientific">Oceanimonas pelagia</name>
    <dbReference type="NCBI Taxonomy" id="3028314"/>
    <lineage>
        <taxon>Bacteria</taxon>
        <taxon>Pseudomonadati</taxon>
        <taxon>Pseudomonadota</taxon>
        <taxon>Gammaproteobacteria</taxon>
        <taxon>Aeromonadales</taxon>
        <taxon>Aeromonadaceae</taxon>
        <taxon>Oceanimonas</taxon>
    </lineage>
</organism>
<keyword evidence="3" id="KW-1185">Reference proteome</keyword>
<dbReference type="EMBL" id="CP118224">
    <property type="protein sequence ID" value="WMC09361.1"/>
    <property type="molecule type" value="Genomic_DNA"/>
</dbReference>
<dbReference type="Pfam" id="PF12915">
    <property type="entry name" value="DUF3833"/>
    <property type="match status" value="1"/>
</dbReference>
<keyword evidence="1" id="KW-0732">Signal</keyword>